<reference evidence="18" key="1">
    <citation type="submission" date="2022-07" db="EMBL/GenBank/DDBJ databases">
        <title>Taxonomy of Aspergillus series Nigri: significant species reduction supported by multi-species coalescent approaches.</title>
        <authorList>
            <person name="Bian C."/>
            <person name="Kusuya Y."/>
            <person name="Sklenar F."/>
            <person name="D'hooge E."/>
            <person name="Yaguchi T."/>
            <person name="Takahashi H."/>
            <person name="Hubka V."/>
        </authorList>
    </citation>
    <scope>NUCLEOTIDE SEQUENCE</scope>
    <source>
        <strain evidence="18">IFM 63604</strain>
    </source>
</reference>
<dbReference type="GO" id="GO:0045490">
    <property type="term" value="P:pectin catabolic process"/>
    <property type="evidence" value="ECO:0007669"/>
    <property type="project" value="UniProtKB-ARBA"/>
</dbReference>
<dbReference type="PANTHER" id="PTHR31884:SF1">
    <property type="entry name" value="POLYGALACTURONASE"/>
    <property type="match status" value="1"/>
</dbReference>
<feature type="signal peptide" evidence="16">
    <location>
        <begin position="1"/>
        <end position="19"/>
    </location>
</feature>
<dbReference type="PROSITE" id="PS00502">
    <property type="entry name" value="POLYGALACTURONASE"/>
    <property type="match status" value="1"/>
</dbReference>
<feature type="chain" id="PRO_5040944433" description="endo-polygalacturonase" evidence="16">
    <location>
        <begin position="20"/>
        <end position="627"/>
    </location>
</feature>
<dbReference type="GO" id="GO:0047911">
    <property type="term" value="F:galacturan 1,4-alpha-galacturonidase activity"/>
    <property type="evidence" value="ECO:0007669"/>
    <property type="project" value="UniProtKB-ARBA"/>
</dbReference>
<evidence type="ECO:0000256" key="1">
    <source>
        <dbReference type="ARBA" id="ARBA00004613"/>
    </source>
</evidence>
<evidence type="ECO:0000256" key="6">
    <source>
        <dbReference type="ARBA" id="ARBA00022737"/>
    </source>
</evidence>
<dbReference type="InterPro" id="IPR011050">
    <property type="entry name" value="Pectin_lyase_fold/virulence"/>
</dbReference>
<evidence type="ECO:0000313" key="18">
    <source>
        <dbReference type="EMBL" id="GLA54065.1"/>
    </source>
</evidence>
<dbReference type="PANTHER" id="PTHR31884">
    <property type="entry name" value="POLYGALACTURONASE"/>
    <property type="match status" value="1"/>
</dbReference>
<dbReference type="InterPro" id="IPR006176">
    <property type="entry name" value="3-OHacyl-CoA_DH_NAD-bd"/>
</dbReference>
<dbReference type="SMART" id="SM00710">
    <property type="entry name" value="PbH1"/>
    <property type="match status" value="6"/>
</dbReference>
<evidence type="ECO:0000256" key="5">
    <source>
        <dbReference type="ARBA" id="ARBA00022729"/>
    </source>
</evidence>
<dbReference type="GO" id="GO:0071555">
    <property type="term" value="P:cell wall organization"/>
    <property type="evidence" value="ECO:0007669"/>
    <property type="project" value="UniProtKB-KW"/>
</dbReference>
<evidence type="ECO:0000256" key="14">
    <source>
        <dbReference type="PROSITE-ProRule" id="PRU10052"/>
    </source>
</evidence>
<dbReference type="GO" id="GO:0005576">
    <property type="term" value="C:extracellular region"/>
    <property type="evidence" value="ECO:0007669"/>
    <property type="project" value="UniProtKB-SubCell"/>
</dbReference>
<proteinExistence type="inferred from homology"/>
<sequence length="627" mass="66168">MVTSSSVIVLTLWAALVSASPVADPLVTPAPKLEDLEKRATSCTFSGSEGASSASKSKTSCSTIVLSDVAVPSGTTLDLTDLNDGTHVIFEGETTFGYEEWSGPLVSVSGTDITVTGADGAYLNGDGSRWWDGEGSNGGKTKPKFFYAHDLTSSTISGIYIQNSPVQVFSIDGSTYLTMEDITIDNTDGDDGEAANTDGFDIGDSTYITITGANVYNQDDCVAVNSGENIYFSGGVCSGGHGLSIGSVGGRSDNTVKNVTFYDSEIKSSQNGVRIKTIYGDTGSVSEVTYKEITLSDITDCGIVVEQNYDDTSKSPTDGITIEDFVLDNVQGSVESSGTNIYIVCGSDSCTDWTWTDVDVSGGKTSSDCENVPDDISYATNPATPPTDPNTTTTVTTLSTDDLTSLPTIPYTPPTISPRPLAILGAGNMGRRIACIFSAAGHTVHLHDPNQGALQSAQDYITSNLAHYTTFPLISRPVGQIHAFSSADITPAVRDAWLVIECVPEHLPLKIDIMGELDAKTPRDCILVSNSAAFRTSFMVEKVCWERRRLMCNMCFGASPWIRAVELGVNEGVTEGEVVRVLTWVLDDCGMMPVRTSRVAGGGGGGGSGGREGEGGLVRSQCLNTVN</sequence>
<evidence type="ECO:0000256" key="16">
    <source>
        <dbReference type="SAM" id="SignalP"/>
    </source>
</evidence>
<dbReference type="Pfam" id="PF00295">
    <property type="entry name" value="Glyco_hydro_28"/>
    <property type="match status" value="1"/>
</dbReference>
<dbReference type="Pfam" id="PF02737">
    <property type="entry name" value="3HCDH_N"/>
    <property type="match status" value="1"/>
</dbReference>
<accession>A0A9W6A939</accession>
<evidence type="ECO:0000256" key="13">
    <source>
        <dbReference type="ARBA" id="ARBA00037707"/>
    </source>
</evidence>
<dbReference type="GO" id="GO:0004650">
    <property type="term" value="F:polygalacturonase activity"/>
    <property type="evidence" value="ECO:0007669"/>
    <property type="project" value="UniProtKB-EC"/>
</dbReference>
<dbReference type="InterPro" id="IPR050434">
    <property type="entry name" value="Glycosyl_hydrlase_28"/>
</dbReference>
<keyword evidence="11" id="KW-0961">Cell wall biogenesis/degradation</keyword>
<dbReference type="SUPFAM" id="SSF51735">
    <property type="entry name" value="NAD(P)-binding Rossmann-fold domains"/>
    <property type="match status" value="1"/>
</dbReference>
<feature type="domain" description="3-hydroxyacyl-CoA dehydrogenase NAD binding" evidence="17">
    <location>
        <begin position="421"/>
        <end position="596"/>
    </location>
</feature>
<evidence type="ECO:0000256" key="12">
    <source>
        <dbReference type="ARBA" id="ARBA00034074"/>
    </source>
</evidence>
<dbReference type="AlphaFoldDB" id="A0A9W6A939"/>
<evidence type="ECO:0000256" key="11">
    <source>
        <dbReference type="ARBA" id="ARBA00023316"/>
    </source>
</evidence>
<comment type="catalytic activity">
    <reaction evidence="12">
        <text>(1,4-alpha-D-galacturonosyl)n+m + H2O = (1,4-alpha-D-galacturonosyl)n + (1,4-alpha-D-galacturonosyl)m.</text>
        <dbReference type="EC" id="3.2.1.15"/>
    </reaction>
</comment>
<evidence type="ECO:0000256" key="2">
    <source>
        <dbReference type="ARBA" id="ARBA00008834"/>
    </source>
</evidence>
<feature type="active site" evidence="14">
    <location>
        <position position="241"/>
    </location>
</feature>
<keyword evidence="5 16" id="KW-0732">Signal</keyword>
<evidence type="ECO:0000256" key="3">
    <source>
        <dbReference type="ARBA" id="ARBA00012736"/>
    </source>
</evidence>
<dbReference type="Gene3D" id="3.40.50.720">
    <property type="entry name" value="NAD(P)-binding Rossmann-like Domain"/>
    <property type="match status" value="1"/>
</dbReference>
<dbReference type="InterPro" id="IPR012334">
    <property type="entry name" value="Pectin_lyas_fold"/>
</dbReference>
<dbReference type="EMBL" id="BRPB01000092">
    <property type="protein sequence ID" value="GLA54065.1"/>
    <property type="molecule type" value="Genomic_DNA"/>
</dbReference>
<evidence type="ECO:0000256" key="10">
    <source>
        <dbReference type="ARBA" id="ARBA00023295"/>
    </source>
</evidence>
<comment type="function">
    <text evidence="13">Involved in maceration and soft-rotting of plant tissue. Hydrolyzes the 1,4-alpha glycosidic bonds of de-esterified pectate in the smooth region of the plant cell wall.</text>
</comment>
<evidence type="ECO:0000256" key="7">
    <source>
        <dbReference type="ARBA" id="ARBA00022801"/>
    </source>
</evidence>
<evidence type="ECO:0000259" key="17">
    <source>
        <dbReference type="Pfam" id="PF02737"/>
    </source>
</evidence>
<dbReference type="EC" id="3.2.1.15" evidence="3"/>
<evidence type="ECO:0000313" key="19">
    <source>
        <dbReference type="Proteomes" id="UP001144191"/>
    </source>
</evidence>
<name>A0A9W6A939_ASPNG</name>
<keyword evidence="9" id="KW-1015">Disulfide bond</keyword>
<comment type="subcellular location">
    <subcellularLocation>
        <location evidence="1">Secreted</location>
    </subcellularLocation>
</comment>
<dbReference type="InterPro" id="IPR006626">
    <property type="entry name" value="PbH1"/>
</dbReference>
<dbReference type="InterPro" id="IPR036291">
    <property type="entry name" value="NAD(P)-bd_dom_sf"/>
</dbReference>
<evidence type="ECO:0000256" key="8">
    <source>
        <dbReference type="ARBA" id="ARBA00023145"/>
    </source>
</evidence>
<keyword evidence="4" id="KW-0964">Secreted</keyword>
<evidence type="ECO:0000256" key="4">
    <source>
        <dbReference type="ARBA" id="ARBA00022525"/>
    </source>
</evidence>
<comment type="similarity">
    <text evidence="2 15">Belongs to the glycosyl hydrolase 28 family.</text>
</comment>
<gene>
    <name evidence="18" type="ORF">AnigIFM63604_011594</name>
</gene>
<keyword evidence="7 15" id="KW-0378">Hydrolase</keyword>
<dbReference type="Gene3D" id="2.160.20.10">
    <property type="entry name" value="Single-stranded right-handed beta-helix, Pectin lyase-like"/>
    <property type="match status" value="1"/>
</dbReference>
<dbReference type="FunFam" id="2.160.20.10:FF:000002">
    <property type="entry name" value="Endopolygalacturonase D"/>
    <property type="match status" value="1"/>
</dbReference>
<keyword evidence="8" id="KW-0865">Zymogen</keyword>
<evidence type="ECO:0000256" key="9">
    <source>
        <dbReference type="ARBA" id="ARBA00023157"/>
    </source>
</evidence>
<keyword evidence="10 15" id="KW-0326">Glycosidase</keyword>
<dbReference type="GO" id="GO:0070403">
    <property type="term" value="F:NAD+ binding"/>
    <property type="evidence" value="ECO:0007669"/>
    <property type="project" value="InterPro"/>
</dbReference>
<dbReference type="SUPFAM" id="SSF51126">
    <property type="entry name" value="Pectin lyase-like"/>
    <property type="match status" value="1"/>
</dbReference>
<evidence type="ECO:0000256" key="15">
    <source>
        <dbReference type="RuleBase" id="RU361169"/>
    </source>
</evidence>
<comment type="caution">
    <text evidence="18">The sequence shown here is derived from an EMBL/GenBank/DDBJ whole genome shotgun (WGS) entry which is preliminary data.</text>
</comment>
<dbReference type="Proteomes" id="UP001144191">
    <property type="component" value="Unassembled WGS sequence"/>
</dbReference>
<keyword evidence="6" id="KW-0677">Repeat</keyword>
<dbReference type="InterPro" id="IPR000743">
    <property type="entry name" value="Glyco_hydro_28"/>
</dbReference>
<dbReference type="GO" id="GO:0006631">
    <property type="term" value="P:fatty acid metabolic process"/>
    <property type="evidence" value="ECO:0007669"/>
    <property type="project" value="InterPro"/>
</dbReference>
<protein>
    <recommendedName>
        <fullName evidence="3">endo-polygalacturonase</fullName>
        <ecNumber evidence="3">3.2.1.15</ecNumber>
    </recommendedName>
</protein>
<organism evidence="18 19">
    <name type="scientific">Aspergillus niger</name>
    <dbReference type="NCBI Taxonomy" id="5061"/>
    <lineage>
        <taxon>Eukaryota</taxon>
        <taxon>Fungi</taxon>
        <taxon>Dikarya</taxon>
        <taxon>Ascomycota</taxon>
        <taxon>Pezizomycotina</taxon>
        <taxon>Eurotiomycetes</taxon>
        <taxon>Eurotiomycetidae</taxon>
        <taxon>Eurotiales</taxon>
        <taxon>Aspergillaceae</taxon>
        <taxon>Aspergillus</taxon>
        <taxon>Aspergillus subgen. Circumdati</taxon>
    </lineage>
</organism>